<protein>
    <recommendedName>
        <fullName evidence="6">IS66 family transposase</fullName>
    </recommendedName>
</protein>
<feature type="domain" description="DUF6444" evidence="3">
    <location>
        <begin position="31"/>
        <end position="94"/>
    </location>
</feature>
<reference evidence="4 5" key="1">
    <citation type="submission" date="2016-10" db="EMBL/GenBank/DDBJ databases">
        <title>Comparative genomics uncovers the prolific and rare metabolic potential of the cyanobacterial genus Moorea.</title>
        <authorList>
            <person name="Leao T."/>
            <person name="Castelao G."/>
            <person name="Korobeynikov A."/>
            <person name="Monroe E.A."/>
            <person name="Podell S."/>
            <person name="Glukhov E."/>
            <person name="Allen E."/>
            <person name="Gerwick W.H."/>
            <person name="Gerwick L."/>
        </authorList>
    </citation>
    <scope>NUCLEOTIDE SEQUENCE [LARGE SCALE GENOMIC DNA]</scope>
    <source>
        <strain evidence="4 5">PNG5-198</strain>
    </source>
</reference>
<dbReference type="InterPro" id="IPR045618">
    <property type="entry name" value="DUF6444"/>
</dbReference>
<gene>
    <name evidence="4" type="ORF">BJP37_19275</name>
</gene>
<evidence type="ECO:0000259" key="2">
    <source>
        <dbReference type="Pfam" id="PF03050"/>
    </source>
</evidence>
<name>A0A1U7N4F6_9CYAN</name>
<dbReference type="InterPro" id="IPR004291">
    <property type="entry name" value="Transposase_IS66_central"/>
</dbReference>
<dbReference type="RefSeq" id="WP_075901422.1">
    <property type="nucleotide sequence ID" value="NZ_MKZS01000001.1"/>
</dbReference>
<accession>A0A1U7N4F6</accession>
<evidence type="ECO:0000256" key="1">
    <source>
        <dbReference type="SAM" id="MobiDB-lite"/>
    </source>
</evidence>
<dbReference type="Proteomes" id="UP000186657">
    <property type="component" value="Unassembled WGS sequence"/>
</dbReference>
<dbReference type="EMBL" id="MKZS01000001">
    <property type="protein sequence ID" value="OLT60839.1"/>
    <property type="molecule type" value="Genomic_DNA"/>
</dbReference>
<feature type="region of interest" description="Disordered" evidence="1">
    <location>
        <begin position="49"/>
        <end position="94"/>
    </location>
</feature>
<dbReference type="Pfam" id="PF20042">
    <property type="entry name" value="DUF6444"/>
    <property type="match status" value="1"/>
</dbReference>
<evidence type="ECO:0000313" key="4">
    <source>
        <dbReference type="EMBL" id="OLT60839.1"/>
    </source>
</evidence>
<feature type="compositionally biased region" description="Basic and acidic residues" evidence="1">
    <location>
        <begin position="63"/>
        <end position="79"/>
    </location>
</feature>
<proteinExistence type="predicted"/>
<feature type="domain" description="Transposase IS66 central" evidence="2">
    <location>
        <begin position="172"/>
        <end position="379"/>
    </location>
</feature>
<sequence length="408" mass="46055">MEIKPPAIPNSFEALELLPQSVLVELVLQQQQVIEQLIGEVERLKSLLNKDSQTSSKPPSSDLIRRSEKKPSKESDSQKRKPGGQPGHKGKTRKGFGRVDRYVVVEPQSCPICQGNQWESRDCSTRSYVVAQLVEHPIEIVEYQQRRRICNHCGTLVGGELPENVIAGQDLSANLQAMLVWLGHYGHLSYQKQQEWLQEFGNIEVSLGTLEATTRRVASAVTPHVSELKEWVKNQTHVHVDESPWLVNGVKEWMWVLSGYGYSLFHAGDTRSRAELEYLLGQSFAGVLSSDDFSVYNGYKVAAQQKCLAHLRRHFQQVARLKQPHQQGLGQAFIELIDEAFAQHRQWRETGEASVYASWAESFKGRVTEAIESWSSRAANRCGVVAQVFEAQVRAMVVFPRLPTSPTR</sequence>
<evidence type="ECO:0000259" key="3">
    <source>
        <dbReference type="Pfam" id="PF20042"/>
    </source>
</evidence>
<feature type="compositionally biased region" description="Polar residues" evidence="1">
    <location>
        <begin position="49"/>
        <end position="59"/>
    </location>
</feature>
<evidence type="ECO:0000313" key="5">
    <source>
        <dbReference type="Proteomes" id="UP000186657"/>
    </source>
</evidence>
<dbReference type="InterPro" id="IPR052344">
    <property type="entry name" value="Transposase-related"/>
</dbReference>
<evidence type="ECO:0008006" key="6">
    <source>
        <dbReference type="Google" id="ProtNLM"/>
    </source>
</evidence>
<dbReference type="PANTHER" id="PTHR33678:SF2">
    <property type="match status" value="1"/>
</dbReference>
<organism evidence="4 5">
    <name type="scientific">Moorena bouillonii PNG</name>
    <dbReference type="NCBI Taxonomy" id="568701"/>
    <lineage>
        <taxon>Bacteria</taxon>
        <taxon>Bacillati</taxon>
        <taxon>Cyanobacteriota</taxon>
        <taxon>Cyanophyceae</taxon>
        <taxon>Coleofasciculales</taxon>
        <taxon>Coleofasciculaceae</taxon>
        <taxon>Moorena</taxon>
    </lineage>
</organism>
<keyword evidence="5" id="KW-1185">Reference proteome</keyword>
<dbReference type="NCBIfam" id="NF033517">
    <property type="entry name" value="transpos_IS66"/>
    <property type="match status" value="1"/>
</dbReference>
<dbReference type="Pfam" id="PF03050">
    <property type="entry name" value="DDE_Tnp_IS66"/>
    <property type="match status" value="1"/>
</dbReference>
<dbReference type="PANTHER" id="PTHR33678">
    <property type="entry name" value="BLL1576 PROTEIN"/>
    <property type="match status" value="1"/>
</dbReference>
<dbReference type="AlphaFoldDB" id="A0A1U7N4F6"/>
<comment type="caution">
    <text evidence="4">The sequence shown here is derived from an EMBL/GenBank/DDBJ whole genome shotgun (WGS) entry which is preliminary data.</text>
</comment>